<keyword evidence="3" id="KW-1185">Reference proteome</keyword>
<dbReference type="EMBL" id="DS566058">
    <property type="status" value="NOT_ANNOTATED_CDS"/>
    <property type="molecule type" value="Genomic_DNA"/>
</dbReference>
<reference evidence="3" key="1">
    <citation type="journal article" date="2006" name="Science">
        <title>Phytophthora genome sequences uncover evolutionary origins and mechanisms of pathogenesis.</title>
        <authorList>
            <person name="Tyler B.M."/>
            <person name="Tripathy S."/>
            <person name="Zhang X."/>
            <person name="Dehal P."/>
            <person name="Jiang R.H."/>
            <person name="Aerts A."/>
            <person name="Arredondo F.D."/>
            <person name="Baxter L."/>
            <person name="Bensasson D."/>
            <person name="Beynon J.L."/>
            <person name="Chapman J."/>
            <person name="Damasceno C.M."/>
            <person name="Dorrance A.E."/>
            <person name="Dou D."/>
            <person name="Dickerman A.W."/>
            <person name="Dubchak I.L."/>
            <person name="Garbelotto M."/>
            <person name="Gijzen M."/>
            <person name="Gordon S.G."/>
            <person name="Govers F."/>
            <person name="Grunwald N.J."/>
            <person name="Huang W."/>
            <person name="Ivors K.L."/>
            <person name="Jones R.W."/>
            <person name="Kamoun S."/>
            <person name="Krampis K."/>
            <person name="Lamour K.H."/>
            <person name="Lee M.K."/>
            <person name="McDonald W.H."/>
            <person name="Medina M."/>
            <person name="Meijer H.J."/>
            <person name="Nordberg E.K."/>
            <person name="Maclean D.J."/>
            <person name="Ospina-Giraldo M.D."/>
            <person name="Morris P.F."/>
            <person name="Phuntumart V."/>
            <person name="Putnam N.H."/>
            <person name="Rash S."/>
            <person name="Rose J.K."/>
            <person name="Sakihama Y."/>
            <person name="Salamov A.A."/>
            <person name="Savidor A."/>
            <person name="Scheuring C.F."/>
            <person name="Smith B.M."/>
            <person name="Sobral B.W."/>
            <person name="Terry A."/>
            <person name="Torto-Alalibo T.A."/>
            <person name="Win J."/>
            <person name="Xu Z."/>
            <person name="Zhang H."/>
            <person name="Grigoriev I.V."/>
            <person name="Rokhsar D.S."/>
            <person name="Boore J.L."/>
        </authorList>
    </citation>
    <scope>NUCLEOTIDE SEQUENCE [LARGE SCALE GENOMIC DNA]</scope>
    <source>
        <strain evidence="3">Pr102</strain>
    </source>
</reference>
<reference evidence="2" key="2">
    <citation type="submission" date="2015-06" db="UniProtKB">
        <authorList>
            <consortium name="EnsemblProtists"/>
        </authorList>
    </citation>
    <scope>IDENTIFICATION</scope>
    <source>
        <strain evidence="2">Pr102</strain>
    </source>
</reference>
<feature type="region of interest" description="Disordered" evidence="1">
    <location>
        <begin position="169"/>
        <end position="194"/>
    </location>
</feature>
<dbReference type="eggNOG" id="ENOG502RHJA">
    <property type="taxonomic scope" value="Eukaryota"/>
</dbReference>
<evidence type="ECO:0000313" key="3">
    <source>
        <dbReference type="Proteomes" id="UP000005238"/>
    </source>
</evidence>
<proteinExistence type="predicted"/>
<evidence type="ECO:0000313" key="2">
    <source>
        <dbReference type="EnsemblProtists" id="Phyra81591"/>
    </source>
</evidence>
<feature type="region of interest" description="Disordered" evidence="1">
    <location>
        <begin position="41"/>
        <end position="64"/>
    </location>
</feature>
<feature type="compositionally biased region" description="Basic residues" evidence="1">
    <location>
        <begin position="183"/>
        <end position="194"/>
    </location>
</feature>
<protein>
    <submittedName>
        <fullName evidence="2">Uncharacterized protein</fullName>
    </submittedName>
</protein>
<dbReference type="HOGENOM" id="CLU_1405046_0_0_1"/>
<dbReference type="EnsemblProtists" id="Phyra81591">
    <property type="protein sequence ID" value="Phyra81591"/>
    <property type="gene ID" value="Phyra81591"/>
</dbReference>
<dbReference type="VEuPathDB" id="FungiDB:KRP23_14021"/>
<dbReference type="AlphaFoldDB" id="H3GVZ6"/>
<dbReference type="VEuPathDB" id="FungiDB:KRP22_13899"/>
<sequence length="194" mass="21493">MALALAASTLDFHPKLRLAAPTAVSNDSEHSQQLLQHRALPTVTSSGRKGQQAELRNSTSVNTSEQVTPDDLFHLSFLHGACIAHKNAIVPWQFGALGPNQDDEEHNLATLIHENDPDLLLKRRKCPDVDLFLSSGALTKEMYDGLKNVPGMVAYFSSKDTVDHLPNGIDIDQRKSMGESARRQYHKDTKKRQS</sequence>
<feature type="compositionally biased region" description="Polar residues" evidence="1">
    <location>
        <begin position="42"/>
        <end position="64"/>
    </location>
</feature>
<accession>H3GVZ6</accession>
<dbReference type="Proteomes" id="UP000005238">
    <property type="component" value="Unassembled WGS sequence"/>
</dbReference>
<organism evidence="2 3">
    <name type="scientific">Phytophthora ramorum</name>
    <name type="common">Sudden oak death agent</name>
    <dbReference type="NCBI Taxonomy" id="164328"/>
    <lineage>
        <taxon>Eukaryota</taxon>
        <taxon>Sar</taxon>
        <taxon>Stramenopiles</taxon>
        <taxon>Oomycota</taxon>
        <taxon>Peronosporomycetes</taxon>
        <taxon>Peronosporales</taxon>
        <taxon>Peronosporaceae</taxon>
        <taxon>Phytophthora</taxon>
    </lineage>
</organism>
<feature type="compositionally biased region" description="Basic and acidic residues" evidence="1">
    <location>
        <begin position="171"/>
        <end position="182"/>
    </location>
</feature>
<dbReference type="InParanoid" id="H3GVZ6"/>
<evidence type="ECO:0000256" key="1">
    <source>
        <dbReference type="SAM" id="MobiDB-lite"/>
    </source>
</evidence>
<name>H3GVZ6_PHYRM</name>